<evidence type="ECO:0000256" key="1">
    <source>
        <dbReference type="ARBA" id="ARBA00004141"/>
    </source>
</evidence>
<dbReference type="OrthoDB" id="5581259at2759"/>
<keyword evidence="4 5" id="KW-0472">Membrane</keyword>
<dbReference type="Proteomes" id="UP000095038">
    <property type="component" value="Unassembled WGS sequence"/>
</dbReference>
<name>A0A1D2VET7_9ASCO</name>
<dbReference type="AlphaFoldDB" id="A0A1D2VET7"/>
<dbReference type="RefSeq" id="XP_020046436.1">
    <property type="nucleotide sequence ID" value="XM_020190692.1"/>
</dbReference>
<accession>A0A1D2VET7</accession>
<dbReference type="InterPro" id="IPR051645">
    <property type="entry name" value="PER33/POM33_regulator"/>
</dbReference>
<feature type="transmembrane region" description="Helical" evidence="5">
    <location>
        <begin position="38"/>
        <end position="58"/>
    </location>
</feature>
<dbReference type="GO" id="GO:0005783">
    <property type="term" value="C:endoplasmic reticulum"/>
    <property type="evidence" value="ECO:0007669"/>
    <property type="project" value="TreeGrafter"/>
</dbReference>
<evidence type="ECO:0000256" key="3">
    <source>
        <dbReference type="ARBA" id="ARBA00022989"/>
    </source>
</evidence>
<protein>
    <submittedName>
        <fullName evidence="6">Uncharacterized protein</fullName>
    </submittedName>
</protein>
<proteinExistence type="predicted"/>
<gene>
    <name evidence="6" type="ORF">ASCRUDRAFT_36456</name>
</gene>
<reference evidence="7" key="1">
    <citation type="submission" date="2016-05" db="EMBL/GenBank/DDBJ databases">
        <title>Comparative genomics of biotechnologically important yeasts.</title>
        <authorList>
            <consortium name="DOE Joint Genome Institute"/>
            <person name="Riley R."/>
            <person name="Haridas S."/>
            <person name="Wolfe K.H."/>
            <person name="Lopes M.R."/>
            <person name="Hittinger C.T."/>
            <person name="Goker M."/>
            <person name="Salamov A."/>
            <person name="Wisecaver J."/>
            <person name="Long T.M."/>
            <person name="Aerts A.L."/>
            <person name="Barry K."/>
            <person name="Choi C."/>
            <person name="Clum A."/>
            <person name="Coughlan A.Y."/>
            <person name="Deshpande S."/>
            <person name="Douglass A.P."/>
            <person name="Hanson S.J."/>
            <person name="Klenk H.-P."/>
            <person name="Labutti K."/>
            <person name="Lapidus A."/>
            <person name="Lindquist E."/>
            <person name="Lipzen A."/>
            <person name="Meier-Kolthoff J.P."/>
            <person name="Ohm R.A."/>
            <person name="Otillar R.P."/>
            <person name="Pangilinan J."/>
            <person name="Peng Y."/>
            <person name="Rokas A."/>
            <person name="Rosa C.A."/>
            <person name="Scheuner C."/>
            <person name="Sibirny A.A."/>
            <person name="Slot J.C."/>
            <person name="Stielow J.B."/>
            <person name="Sun H."/>
            <person name="Kurtzman C.P."/>
            <person name="Blackwell M."/>
            <person name="Grigoriev I.V."/>
            <person name="Jeffries T.W."/>
        </authorList>
    </citation>
    <scope>NUCLEOTIDE SEQUENCE [LARGE SCALE GENOMIC DNA]</scope>
    <source>
        <strain evidence="7">DSM 1968</strain>
    </source>
</reference>
<keyword evidence="2 5" id="KW-0812">Transmembrane</keyword>
<dbReference type="GeneID" id="30964328"/>
<evidence type="ECO:0000256" key="5">
    <source>
        <dbReference type="SAM" id="Phobius"/>
    </source>
</evidence>
<feature type="transmembrane region" description="Helical" evidence="5">
    <location>
        <begin position="186"/>
        <end position="205"/>
    </location>
</feature>
<dbReference type="GO" id="GO:0016020">
    <property type="term" value="C:membrane"/>
    <property type="evidence" value="ECO:0007669"/>
    <property type="project" value="UniProtKB-SubCell"/>
</dbReference>
<evidence type="ECO:0000256" key="2">
    <source>
        <dbReference type="ARBA" id="ARBA00022692"/>
    </source>
</evidence>
<dbReference type="GO" id="GO:0061024">
    <property type="term" value="P:membrane organization"/>
    <property type="evidence" value="ECO:0007669"/>
    <property type="project" value="TreeGrafter"/>
</dbReference>
<evidence type="ECO:0000313" key="7">
    <source>
        <dbReference type="Proteomes" id="UP000095038"/>
    </source>
</evidence>
<dbReference type="FunCoup" id="A0A1D2VET7">
    <property type="interactions" value="73"/>
</dbReference>
<feature type="transmembrane region" description="Helical" evidence="5">
    <location>
        <begin position="6"/>
        <end position="26"/>
    </location>
</feature>
<organism evidence="6 7">
    <name type="scientific">Ascoidea rubescens DSM 1968</name>
    <dbReference type="NCBI Taxonomy" id="1344418"/>
    <lineage>
        <taxon>Eukaryota</taxon>
        <taxon>Fungi</taxon>
        <taxon>Dikarya</taxon>
        <taxon>Ascomycota</taxon>
        <taxon>Saccharomycotina</taxon>
        <taxon>Saccharomycetes</taxon>
        <taxon>Ascoideaceae</taxon>
        <taxon>Ascoidea</taxon>
    </lineage>
</organism>
<evidence type="ECO:0000256" key="4">
    <source>
        <dbReference type="ARBA" id="ARBA00023136"/>
    </source>
</evidence>
<sequence length="265" mass="31470">KTAQFYWYLGHLMEVFSMVSFTVSNFLPSPISSTSKFFYTLSIFSIILTYSIVILKTYPLGFVKTLFSNPLKIINDNNVQYLLLSIFFYLNFKIQSLIQGSLYPFTIYSVFHSLNYFRDLILPILPLINTNLKTNINTKINYLIKNYYETSLTIAANSELIIIFQLVMDIIKKFVILFIYRNTLLISEIFKLFFITSFYLIFIKIRYNQNNYMKNVVNTYDYKINVFLSSNQRIPSFIQNFWYSIRHMIIFYLSPISLPSPPNRR</sequence>
<keyword evidence="3 5" id="KW-1133">Transmembrane helix</keyword>
<evidence type="ECO:0000313" key="6">
    <source>
        <dbReference type="EMBL" id="ODV60129.1"/>
    </source>
</evidence>
<dbReference type="EMBL" id="KV454483">
    <property type="protein sequence ID" value="ODV60129.1"/>
    <property type="molecule type" value="Genomic_DNA"/>
</dbReference>
<feature type="non-terminal residue" evidence="6">
    <location>
        <position position="1"/>
    </location>
</feature>
<dbReference type="InParanoid" id="A0A1D2VET7"/>
<dbReference type="PANTHER" id="PTHR12703">
    <property type="entry name" value="TRANSMEMBRANE PROTEIN 33"/>
    <property type="match status" value="1"/>
</dbReference>
<dbReference type="STRING" id="1344418.A0A1D2VET7"/>
<comment type="subcellular location">
    <subcellularLocation>
        <location evidence="1">Membrane</location>
        <topology evidence="1">Multi-pass membrane protein</topology>
    </subcellularLocation>
</comment>
<dbReference type="PANTHER" id="PTHR12703:SF4">
    <property type="entry name" value="TRANSMEMBRANE PROTEIN 33"/>
    <property type="match status" value="1"/>
</dbReference>
<keyword evidence="7" id="KW-1185">Reference proteome</keyword>
<dbReference type="GO" id="GO:0071786">
    <property type="term" value="P:endoplasmic reticulum tubular network organization"/>
    <property type="evidence" value="ECO:0007669"/>
    <property type="project" value="TreeGrafter"/>
</dbReference>